<keyword evidence="4 10" id="KW-0812">Transmembrane</keyword>
<dbReference type="CDD" id="cd11386">
    <property type="entry name" value="MCP_signal"/>
    <property type="match status" value="1"/>
</dbReference>
<evidence type="ECO:0000256" key="5">
    <source>
        <dbReference type="ARBA" id="ARBA00022989"/>
    </source>
</evidence>
<evidence type="ECO:0000256" key="10">
    <source>
        <dbReference type="SAM" id="Phobius"/>
    </source>
</evidence>
<dbReference type="PRINTS" id="PR00260">
    <property type="entry name" value="CHEMTRNSDUCR"/>
</dbReference>
<dbReference type="InterPro" id="IPR033479">
    <property type="entry name" value="dCache_1"/>
</dbReference>
<keyword evidence="14" id="KW-1185">Reference proteome</keyword>
<reference evidence="13" key="1">
    <citation type="submission" date="2016-11" db="EMBL/GenBank/DDBJ databases">
        <authorList>
            <person name="Varghese N."/>
            <person name="Submissions S."/>
        </authorList>
    </citation>
    <scope>NUCLEOTIDE SEQUENCE [LARGE SCALE GENOMIC DNA]</scope>
    <source>
        <strain evidence="13">DSM 16785</strain>
    </source>
</reference>
<dbReference type="PANTHER" id="PTHR32089">
    <property type="entry name" value="METHYL-ACCEPTING CHEMOTAXIS PROTEIN MCPB"/>
    <property type="match status" value="1"/>
</dbReference>
<dbReference type="Gene3D" id="6.10.340.10">
    <property type="match status" value="1"/>
</dbReference>
<dbReference type="InterPro" id="IPR003660">
    <property type="entry name" value="HAMP_dom"/>
</dbReference>
<dbReference type="STRING" id="1122195.SAMN02745164_01757"/>
<dbReference type="AlphaFoldDB" id="A0A1M4YSI6"/>
<dbReference type="PROSITE" id="PS50111">
    <property type="entry name" value="CHEMOTAXIS_TRANSDUC_2"/>
    <property type="match status" value="1"/>
</dbReference>
<evidence type="ECO:0000313" key="13">
    <source>
        <dbReference type="EMBL" id="SHF08779.1"/>
    </source>
</evidence>
<evidence type="ECO:0000256" key="9">
    <source>
        <dbReference type="PROSITE-ProRule" id="PRU00284"/>
    </source>
</evidence>
<protein>
    <submittedName>
        <fullName evidence="13">Methyl-accepting chemotaxis protein</fullName>
    </submittedName>
</protein>
<accession>A0A1M4YSI6</accession>
<dbReference type="CDD" id="cd06225">
    <property type="entry name" value="HAMP"/>
    <property type="match status" value="1"/>
</dbReference>
<dbReference type="SMART" id="SM00304">
    <property type="entry name" value="HAMP"/>
    <property type="match status" value="1"/>
</dbReference>
<dbReference type="Proteomes" id="UP000184334">
    <property type="component" value="Unassembled WGS sequence"/>
</dbReference>
<dbReference type="EMBL" id="FQUI01000033">
    <property type="protein sequence ID" value="SHF08779.1"/>
    <property type="molecule type" value="Genomic_DNA"/>
</dbReference>
<dbReference type="GO" id="GO:0007165">
    <property type="term" value="P:signal transduction"/>
    <property type="evidence" value="ECO:0007669"/>
    <property type="project" value="UniProtKB-KW"/>
</dbReference>
<dbReference type="GO" id="GO:0004888">
    <property type="term" value="F:transmembrane signaling receptor activity"/>
    <property type="evidence" value="ECO:0007669"/>
    <property type="project" value="InterPro"/>
</dbReference>
<feature type="transmembrane region" description="Helical" evidence="10">
    <location>
        <begin position="343"/>
        <end position="365"/>
    </location>
</feature>
<dbReference type="GO" id="GO:0005886">
    <property type="term" value="C:plasma membrane"/>
    <property type="evidence" value="ECO:0007669"/>
    <property type="project" value="UniProtKB-SubCell"/>
</dbReference>
<keyword evidence="2" id="KW-1003">Cell membrane</keyword>
<evidence type="ECO:0000313" key="14">
    <source>
        <dbReference type="Proteomes" id="UP000184334"/>
    </source>
</evidence>
<evidence type="ECO:0000259" key="11">
    <source>
        <dbReference type="PROSITE" id="PS50111"/>
    </source>
</evidence>
<gene>
    <name evidence="13" type="ORF">SAMN02745164_01757</name>
</gene>
<dbReference type="GO" id="GO:0006935">
    <property type="term" value="P:chemotaxis"/>
    <property type="evidence" value="ECO:0007669"/>
    <property type="project" value="UniProtKB-KW"/>
</dbReference>
<comment type="similarity">
    <text evidence="8">Belongs to the methyl-accepting chemotaxis (MCP) protein family.</text>
</comment>
<dbReference type="OrthoDB" id="45256at2"/>
<dbReference type="PROSITE" id="PS50885">
    <property type="entry name" value="HAMP"/>
    <property type="match status" value="1"/>
</dbReference>
<evidence type="ECO:0000256" key="8">
    <source>
        <dbReference type="ARBA" id="ARBA00029447"/>
    </source>
</evidence>
<keyword evidence="5 10" id="KW-1133">Transmembrane helix</keyword>
<evidence type="ECO:0000256" key="7">
    <source>
        <dbReference type="ARBA" id="ARBA00023224"/>
    </source>
</evidence>
<dbReference type="RefSeq" id="WP_072865491.1">
    <property type="nucleotide sequence ID" value="NZ_FQUI01000033.1"/>
</dbReference>
<evidence type="ECO:0000259" key="12">
    <source>
        <dbReference type="PROSITE" id="PS50885"/>
    </source>
</evidence>
<name>A0A1M4YSI6_MARH1</name>
<dbReference type="SMART" id="SM00283">
    <property type="entry name" value="MA"/>
    <property type="match status" value="1"/>
</dbReference>
<organism evidence="13 14">
    <name type="scientific">Marinitoga hydrogenitolerans (strain DSM 16785 / JCM 12826 / AT1271)</name>
    <dbReference type="NCBI Taxonomy" id="1122195"/>
    <lineage>
        <taxon>Bacteria</taxon>
        <taxon>Thermotogati</taxon>
        <taxon>Thermotogota</taxon>
        <taxon>Thermotogae</taxon>
        <taxon>Petrotogales</taxon>
        <taxon>Petrotogaceae</taxon>
        <taxon>Marinitoga</taxon>
    </lineage>
</organism>
<keyword evidence="7 9" id="KW-0807">Transducer</keyword>
<evidence type="ECO:0000256" key="1">
    <source>
        <dbReference type="ARBA" id="ARBA00004651"/>
    </source>
</evidence>
<keyword evidence="3" id="KW-0145">Chemotaxis</keyword>
<feature type="transmembrane region" description="Helical" evidence="10">
    <location>
        <begin position="7"/>
        <end position="30"/>
    </location>
</feature>
<dbReference type="Pfam" id="PF00672">
    <property type="entry name" value="HAMP"/>
    <property type="match status" value="1"/>
</dbReference>
<evidence type="ECO:0000256" key="6">
    <source>
        <dbReference type="ARBA" id="ARBA00023136"/>
    </source>
</evidence>
<feature type="domain" description="HAMP" evidence="12">
    <location>
        <begin position="367"/>
        <end position="419"/>
    </location>
</feature>
<dbReference type="SUPFAM" id="SSF58104">
    <property type="entry name" value="Methyl-accepting chemotaxis protein (MCP) signaling domain"/>
    <property type="match status" value="1"/>
</dbReference>
<keyword evidence="6 10" id="KW-0472">Membrane</keyword>
<comment type="caution">
    <text evidence="13">The sequence shown here is derived from an EMBL/GenBank/DDBJ whole genome shotgun (WGS) entry which is preliminary data.</text>
</comment>
<dbReference type="PANTHER" id="PTHR32089:SF112">
    <property type="entry name" value="LYSOZYME-LIKE PROTEIN-RELATED"/>
    <property type="match status" value="1"/>
</dbReference>
<dbReference type="InterPro" id="IPR004089">
    <property type="entry name" value="MCPsignal_dom"/>
</dbReference>
<evidence type="ECO:0000256" key="2">
    <source>
        <dbReference type="ARBA" id="ARBA00022475"/>
    </source>
</evidence>
<comment type="subcellular location">
    <subcellularLocation>
        <location evidence="1">Cell membrane</location>
        <topology evidence="1">Multi-pass membrane protein</topology>
    </subcellularLocation>
</comment>
<sequence>MKLTGKFLTLILSIVILTIFLLTSISVMVFNKALLNSDSEKLLAVINKTNIALHQYFKSIENFLNLNANRKIIISDLKKLEIVFHELEHDYGDSKKILQSAYIDLNPYPTGEKFKLVELSDTNLKAKLKSYDDLHKTLHPIIKRFIDIENFYDIFLISTDGDIVYTYYKERDFADNVFSDNLKDSNLTSLINILKEKNNNSVQYVDYKPYAPSNGTPASFVGKALYDNGKIIGYFVIQLPIDKIDSILQEKTGLGKTGETYLVGNDLLMRSNSRFEKNTILRRKVDTISAKKALNDESGWAIIKDYRNIKVLSVFMPFKYNNIDWALIGEIDYSEVTEDSKKAVIFVSIASLLIAIITIIASIIFTKKLITPLKLITQAFEKISNGDLTVKTKTSGNDEFAIISTELNKMTEKLNSTVKDIVDISEVLNNTSTNLAAISEENNANIEEISSQTEVINENTNVLSSDVEELSSGIEEIASNSHNISSSTQNLLNITIESSENAASGQKSMNDIIDNMKNVEEKTSNVSNVIANLSQKAANIGEIVDTISNITEQTNLLALNAAIEAARAGEAGKGFAVVADEIRKLAEESRKATDKISEILSDIQENSNEANIATNDAKRVVSLMYQSVEVANKKFNDIFEKIETIKQFTETIASSVEEQSSATEEMARAADNVTKNILNISEKIETITQAIEQERIGSEEITKTSQDLSSLAEKLYKISSNFKI</sequence>
<evidence type="ECO:0000256" key="4">
    <source>
        <dbReference type="ARBA" id="ARBA00022692"/>
    </source>
</evidence>
<dbReference type="InterPro" id="IPR004090">
    <property type="entry name" value="Chemotax_Me-accpt_rcpt"/>
</dbReference>
<dbReference type="Pfam" id="PF02743">
    <property type="entry name" value="dCache_1"/>
    <property type="match status" value="1"/>
</dbReference>
<dbReference type="Pfam" id="PF00015">
    <property type="entry name" value="MCPsignal"/>
    <property type="match status" value="1"/>
</dbReference>
<proteinExistence type="inferred from homology"/>
<evidence type="ECO:0000256" key="3">
    <source>
        <dbReference type="ARBA" id="ARBA00022500"/>
    </source>
</evidence>
<dbReference type="Gene3D" id="1.10.287.950">
    <property type="entry name" value="Methyl-accepting chemotaxis protein"/>
    <property type="match status" value="1"/>
</dbReference>
<feature type="domain" description="Methyl-accepting transducer" evidence="11">
    <location>
        <begin position="438"/>
        <end position="674"/>
    </location>
</feature>